<evidence type="ECO:0000313" key="1">
    <source>
        <dbReference type="EMBL" id="MBD8033851.1"/>
    </source>
</evidence>
<dbReference type="RefSeq" id="WP_191704371.1">
    <property type="nucleotide sequence ID" value="NZ_JACSPW010000011.1"/>
</dbReference>
<dbReference type="EMBL" id="JACSPW010000011">
    <property type="protein sequence ID" value="MBD8033851.1"/>
    <property type="molecule type" value="Genomic_DNA"/>
</dbReference>
<reference evidence="1 2" key="1">
    <citation type="submission" date="2020-08" db="EMBL/GenBank/DDBJ databases">
        <title>A Genomic Blueprint of the Chicken Gut Microbiome.</title>
        <authorList>
            <person name="Gilroy R."/>
            <person name="Ravi A."/>
            <person name="Getino M."/>
            <person name="Pursley I."/>
            <person name="Horton D.L."/>
            <person name="Alikhan N.-F."/>
            <person name="Baker D."/>
            <person name="Gharbi K."/>
            <person name="Hall N."/>
            <person name="Watson M."/>
            <person name="Adriaenssens E.M."/>
            <person name="Foster-Nyarko E."/>
            <person name="Jarju S."/>
            <person name="Secka A."/>
            <person name="Antonio M."/>
            <person name="Oren A."/>
            <person name="Chaudhuri R."/>
            <person name="La Ragione R.M."/>
            <person name="Hildebrand F."/>
            <person name="Pallen M.J."/>
        </authorList>
    </citation>
    <scope>NUCLEOTIDE SEQUENCE [LARGE SCALE GENOMIC DNA]</scope>
    <source>
        <strain evidence="1 2">Sa1YVA6</strain>
    </source>
</reference>
<comment type="caution">
    <text evidence="1">The sequence shown here is derived from an EMBL/GenBank/DDBJ whole genome shotgun (WGS) entry which is preliminary data.</text>
</comment>
<gene>
    <name evidence="1" type="ORF">H9632_12340</name>
</gene>
<proteinExistence type="predicted"/>
<organism evidence="1 2">
    <name type="scientific">Solibacillus merdavium</name>
    <dbReference type="NCBI Taxonomy" id="2762218"/>
    <lineage>
        <taxon>Bacteria</taxon>
        <taxon>Bacillati</taxon>
        <taxon>Bacillota</taxon>
        <taxon>Bacilli</taxon>
        <taxon>Bacillales</taxon>
        <taxon>Caryophanaceae</taxon>
        <taxon>Solibacillus</taxon>
    </lineage>
</organism>
<name>A0ABR8XPK5_9BACL</name>
<dbReference type="Proteomes" id="UP000600565">
    <property type="component" value="Unassembled WGS sequence"/>
</dbReference>
<evidence type="ECO:0000313" key="2">
    <source>
        <dbReference type="Proteomes" id="UP000600565"/>
    </source>
</evidence>
<protein>
    <submittedName>
        <fullName evidence="1">Uncharacterized protein</fullName>
    </submittedName>
</protein>
<sequence length="70" mass="8279">MSEFEFVAKEILQIDELLADNFIFKSIHENLEGAFVTFINEDSNEERMLHIKMADARKYFSSKLYEQINS</sequence>
<accession>A0ABR8XPK5</accession>
<keyword evidence="2" id="KW-1185">Reference proteome</keyword>